<protein>
    <recommendedName>
        <fullName evidence="3">EF-hand domain-containing protein</fullName>
    </recommendedName>
</protein>
<evidence type="ECO:0000313" key="1">
    <source>
        <dbReference type="EMBL" id="CAE8598820.1"/>
    </source>
</evidence>
<name>A0A813EHN4_POLGL</name>
<keyword evidence="2" id="KW-1185">Reference proteome</keyword>
<dbReference type="EMBL" id="CAJNNV010010604">
    <property type="protein sequence ID" value="CAE8598820.1"/>
    <property type="molecule type" value="Genomic_DNA"/>
</dbReference>
<dbReference type="Proteomes" id="UP000654075">
    <property type="component" value="Unassembled WGS sequence"/>
</dbReference>
<dbReference type="AlphaFoldDB" id="A0A813EHN4"/>
<dbReference type="OrthoDB" id="21221at2759"/>
<dbReference type="InterPro" id="IPR042266">
    <property type="entry name" value="PPPDE_sf"/>
</dbReference>
<gene>
    <name evidence="1" type="ORF">PGLA1383_LOCUS17219</name>
</gene>
<evidence type="ECO:0000313" key="2">
    <source>
        <dbReference type="Proteomes" id="UP000654075"/>
    </source>
</evidence>
<proteinExistence type="predicted"/>
<comment type="caution">
    <text evidence="1">The sequence shown here is derived from an EMBL/GenBank/DDBJ whole genome shotgun (WGS) entry which is preliminary data.</text>
</comment>
<reference evidence="1" key="1">
    <citation type="submission" date="2021-02" db="EMBL/GenBank/DDBJ databases">
        <authorList>
            <person name="Dougan E. K."/>
            <person name="Rhodes N."/>
            <person name="Thang M."/>
            <person name="Chan C."/>
        </authorList>
    </citation>
    <scope>NUCLEOTIDE SEQUENCE</scope>
</reference>
<organism evidence="1 2">
    <name type="scientific">Polarella glacialis</name>
    <name type="common">Dinoflagellate</name>
    <dbReference type="NCBI Taxonomy" id="89957"/>
    <lineage>
        <taxon>Eukaryota</taxon>
        <taxon>Sar</taxon>
        <taxon>Alveolata</taxon>
        <taxon>Dinophyceae</taxon>
        <taxon>Suessiales</taxon>
        <taxon>Suessiaceae</taxon>
        <taxon>Polarella</taxon>
    </lineage>
</organism>
<dbReference type="Gene3D" id="3.90.1720.30">
    <property type="entry name" value="PPPDE domains"/>
    <property type="match status" value="1"/>
</dbReference>
<sequence length="170" mass="18815">MASSDAKSTQSKEEEKERFAQMKVEILKHVDADGDGQVDLWEFLAFTLGSKKQPVEFLLYDISKGVAAKLGTLLADKKFEAVHSRVLVYESEYWYGGKVFRSDPPCVKAFGQPLGDPWGIKVETSETKAELPVVRLGHTIITHEELVPWLTAKVSARTAALTSAMRSSPS</sequence>
<dbReference type="Gene3D" id="1.10.238.10">
    <property type="entry name" value="EF-hand"/>
    <property type="match status" value="1"/>
</dbReference>
<dbReference type="PROSITE" id="PS00018">
    <property type="entry name" value="EF_HAND_1"/>
    <property type="match status" value="1"/>
</dbReference>
<evidence type="ECO:0008006" key="3">
    <source>
        <dbReference type="Google" id="ProtNLM"/>
    </source>
</evidence>
<dbReference type="InterPro" id="IPR018247">
    <property type="entry name" value="EF_Hand_1_Ca_BS"/>
</dbReference>
<accession>A0A813EHN4</accession>